<keyword evidence="5" id="KW-0472">Membrane</keyword>
<keyword evidence="7" id="KW-1185">Reference proteome</keyword>
<dbReference type="GO" id="GO:0005886">
    <property type="term" value="C:plasma membrane"/>
    <property type="evidence" value="ECO:0007669"/>
    <property type="project" value="TreeGrafter"/>
</dbReference>
<dbReference type="EMBL" id="DS995905">
    <property type="protein sequence ID" value="EEA19669.1"/>
    <property type="molecule type" value="Genomic_DNA"/>
</dbReference>
<dbReference type="Proteomes" id="UP000001294">
    <property type="component" value="Unassembled WGS sequence"/>
</dbReference>
<evidence type="ECO:0000313" key="6">
    <source>
        <dbReference type="EMBL" id="EEA19669.1"/>
    </source>
</evidence>
<keyword evidence="4" id="KW-1133">Transmembrane helix</keyword>
<proteinExistence type="inferred from homology"/>
<dbReference type="HOGENOM" id="CLU_2638837_0_0_1"/>
<name>B6QTA4_TALMQ</name>
<accession>B6QTA4</accession>
<dbReference type="InterPro" id="IPR045225">
    <property type="entry name" value="Uracil/uridine/allantoin_perm"/>
</dbReference>
<dbReference type="VEuPathDB" id="FungiDB:PMAA_004480"/>
<evidence type="ECO:0000256" key="4">
    <source>
        <dbReference type="ARBA" id="ARBA00022989"/>
    </source>
</evidence>
<evidence type="ECO:0000256" key="1">
    <source>
        <dbReference type="ARBA" id="ARBA00004141"/>
    </source>
</evidence>
<gene>
    <name evidence="6" type="ORF">PMAA_004480</name>
</gene>
<reference evidence="7" key="1">
    <citation type="journal article" date="2015" name="Genome Announc.">
        <title>Genome sequence of the AIDS-associated pathogen Penicillium marneffei (ATCC18224) and its near taxonomic relative Talaromyces stipitatus (ATCC10500).</title>
        <authorList>
            <person name="Nierman W.C."/>
            <person name="Fedorova-Abrams N.D."/>
            <person name="Andrianopoulos A."/>
        </authorList>
    </citation>
    <scope>NUCLEOTIDE SEQUENCE [LARGE SCALE GENOMIC DNA]</scope>
    <source>
        <strain evidence="7">ATCC 18224 / CBS 334.59 / QM 7333</strain>
    </source>
</reference>
<evidence type="ECO:0000256" key="3">
    <source>
        <dbReference type="ARBA" id="ARBA00022692"/>
    </source>
</evidence>
<evidence type="ECO:0000256" key="5">
    <source>
        <dbReference type="ARBA" id="ARBA00023136"/>
    </source>
</evidence>
<dbReference type="InterPro" id="IPR001248">
    <property type="entry name" value="Pur-cyt_permease"/>
</dbReference>
<dbReference type="GO" id="GO:0015205">
    <property type="term" value="F:nucleobase transmembrane transporter activity"/>
    <property type="evidence" value="ECO:0007669"/>
    <property type="project" value="TreeGrafter"/>
</dbReference>
<evidence type="ECO:0000256" key="2">
    <source>
        <dbReference type="ARBA" id="ARBA00008974"/>
    </source>
</evidence>
<evidence type="ECO:0000313" key="7">
    <source>
        <dbReference type="Proteomes" id="UP000001294"/>
    </source>
</evidence>
<dbReference type="PANTHER" id="PTHR30618">
    <property type="entry name" value="NCS1 FAMILY PURINE/PYRIMIDINE TRANSPORTER"/>
    <property type="match status" value="1"/>
</dbReference>
<protein>
    <submittedName>
        <fullName evidence="6">Uncharacterized protein</fullName>
    </submittedName>
</protein>
<sequence length="77" mass="8601">MTVDYFLIRRGNLHISEMFTTSRSGRYCYTYGVNWTGVAGFIAGFCLPLPGFIQSFGTVTTNPAAIYMYKCGTDLHV</sequence>
<dbReference type="PhylomeDB" id="B6QTA4"/>
<organism evidence="6 7">
    <name type="scientific">Talaromyces marneffei (strain ATCC 18224 / CBS 334.59 / QM 7333)</name>
    <name type="common">Penicillium marneffei</name>
    <dbReference type="NCBI Taxonomy" id="441960"/>
    <lineage>
        <taxon>Eukaryota</taxon>
        <taxon>Fungi</taxon>
        <taxon>Dikarya</taxon>
        <taxon>Ascomycota</taxon>
        <taxon>Pezizomycotina</taxon>
        <taxon>Eurotiomycetes</taxon>
        <taxon>Eurotiomycetidae</taxon>
        <taxon>Eurotiales</taxon>
        <taxon>Trichocomaceae</taxon>
        <taxon>Talaromyces</taxon>
        <taxon>Talaromyces sect. Talaromyces</taxon>
    </lineage>
</organism>
<keyword evidence="3" id="KW-0812">Transmembrane</keyword>
<comment type="subcellular location">
    <subcellularLocation>
        <location evidence="1">Membrane</location>
        <topology evidence="1">Multi-pass membrane protein</topology>
    </subcellularLocation>
</comment>
<dbReference type="Gene3D" id="1.10.4160.10">
    <property type="entry name" value="Hydantoin permease"/>
    <property type="match status" value="1"/>
</dbReference>
<comment type="similarity">
    <text evidence="2">Belongs to the purine-cytosine permease (2.A.39) family.</text>
</comment>
<dbReference type="PANTHER" id="PTHR30618:SF0">
    <property type="entry name" value="PURINE-URACIL PERMEASE NCS1"/>
    <property type="match status" value="1"/>
</dbReference>
<dbReference type="Pfam" id="PF02133">
    <property type="entry name" value="Transp_cyt_pur"/>
    <property type="match status" value="1"/>
</dbReference>
<dbReference type="AlphaFoldDB" id="B6QTA4"/>